<keyword evidence="5" id="KW-0812">Transmembrane</keyword>
<comment type="subcellular location">
    <subcellularLocation>
        <location evidence="1">Cell membrane</location>
        <topology evidence="1">Multi-pass membrane protein</topology>
    </subcellularLocation>
</comment>
<evidence type="ECO:0000256" key="3">
    <source>
        <dbReference type="ARBA" id="ARBA00022475"/>
    </source>
</evidence>
<evidence type="ECO:0000256" key="1">
    <source>
        <dbReference type="ARBA" id="ARBA00004651"/>
    </source>
</evidence>
<evidence type="ECO:0000313" key="6">
    <source>
        <dbReference type="EMBL" id="MPN44278.1"/>
    </source>
</evidence>
<evidence type="ECO:0008006" key="7">
    <source>
        <dbReference type="Google" id="ProtNLM"/>
    </source>
</evidence>
<dbReference type="PANTHER" id="PTHR43528">
    <property type="entry name" value="ALPHA-KETOGLUTARATE PERMEASE"/>
    <property type="match status" value="1"/>
</dbReference>
<dbReference type="PANTHER" id="PTHR43528:SF1">
    <property type="entry name" value="ALPHA-KETOGLUTARATE PERMEASE"/>
    <property type="match status" value="1"/>
</dbReference>
<feature type="transmembrane region" description="Helical" evidence="5">
    <location>
        <begin position="6"/>
        <end position="24"/>
    </location>
</feature>
<keyword evidence="4" id="KW-0769">Symport</keyword>
<keyword evidence="5" id="KW-0472">Membrane</keyword>
<organism evidence="6">
    <name type="scientific">bioreactor metagenome</name>
    <dbReference type="NCBI Taxonomy" id="1076179"/>
    <lineage>
        <taxon>unclassified sequences</taxon>
        <taxon>metagenomes</taxon>
        <taxon>ecological metagenomes</taxon>
    </lineage>
</organism>
<name>A0A645HZ45_9ZZZZ</name>
<dbReference type="EMBL" id="VSSQ01103289">
    <property type="protein sequence ID" value="MPN44278.1"/>
    <property type="molecule type" value="Genomic_DNA"/>
</dbReference>
<dbReference type="GO" id="GO:0015293">
    <property type="term" value="F:symporter activity"/>
    <property type="evidence" value="ECO:0007669"/>
    <property type="project" value="UniProtKB-KW"/>
</dbReference>
<dbReference type="Gene3D" id="1.20.1250.20">
    <property type="entry name" value="MFS general substrate transporter like domains"/>
    <property type="match status" value="1"/>
</dbReference>
<proteinExistence type="predicted"/>
<evidence type="ECO:0000256" key="5">
    <source>
        <dbReference type="SAM" id="Phobius"/>
    </source>
</evidence>
<evidence type="ECO:0000256" key="4">
    <source>
        <dbReference type="ARBA" id="ARBA00022847"/>
    </source>
</evidence>
<protein>
    <recommendedName>
        <fullName evidence="7">Proline/betaine transporter</fullName>
    </recommendedName>
</protein>
<feature type="transmembrane region" description="Helical" evidence="5">
    <location>
        <begin position="45"/>
        <end position="67"/>
    </location>
</feature>
<keyword evidence="2" id="KW-0813">Transport</keyword>
<reference evidence="6" key="1">
    <citation type="submission" date="2019-08" db="EMBL/GenBank/DDBJ databases">
        <authorList>
            <person name="Kucharzyk K."/>
            <person name="Murdoch R.W."/>
            <person name="Higgins S."/>
            <person name="Loffler F."/>
        </authorList>
    </citation>
    <scope>NUCLEOTIDE SEQUENCE</scope>
</reference>
<sequence>MMLNTASLPLVIAGELILCVTLSINDSNIACYQAEMFPTEVRYTGAALGSNIAYVIFGGTASFVATALIDITGNGMAPAYYMMAICLVAGTILLFTAHDYGGIELNNIT</sequence>
<dbReference type="InterPro" id="IPR051084">
    <property type="entry name" value="H+-coupled_symporters"/>
</dbReference>
<dbReference type="InterPro" id="IPR036259">
    <property type="entry name" value="MFS_trans_sf"/>
</dbReference>
<gene>
    <name evidence="6" type="ORF">SDC9_191840</name>
</gene>
<dbReference type="SUPFAM" id="SSF103473">
    <property type="entry name" value="MFS general substrate transporter"/>
    <property type="match status" value="1"/>
</dbReference>
<comment type="caution">
    <text evidence="6">The sequence shown here is derived from an EMBL/GenBank/DDBJ whole genome shotgun (WGS) entry which is preliminary data.</text>
</comment>
<dbReference type="AlphaFoldDB" id="A0A645HZ45"/>
<keyword evidence="5" id="KW-1133">Transmembrane helix</keyword>
<evidence type="ECO:0000256" key="2">
    <source>
        <dbReference type="ARBA" id="ARBA00022448"/>
    </source>
</evidence>
<accession>A0A645HZ45</accession>
<feature type="transmembrane region" description="Helical" evidence="5">
    <location>
        <begin position="79"/>
        <end position="97"/>
    </location>
</feature>
<dbReference type="GO" id="GO:0005886">
    <property type="term" value="C:plasma membrane"/>
    <property type="evidence" value="ECO:0007669"/>
    <property type="project" value="UniProtKB-SubCell"/>
</dbReference>
<keyword evidence="3" id="KW-1003">Cell membrane</keyword>